<dbReference type="EMBL" id="JANBVN010000005">
    <property type="protein sequence ID" value="KAJ9165288.1"/>
    <property type="molecule type" value="Genomic_DNA"/>
</dbReference>
<feature type="compositionally biased region" description="Polar residues" evidence="3">
    <location>
        <begin position="226"/>
        <end position="245"/>
    </location>
</feature>
<sequence>MGLVLTARHSHPGSPGEPPKKKPRVTDDFLEKLGPAVYQQLLHYVDGVVGSEIRSLAAGNFDVLKAYDRLRPEVVRQFATPTLAVTLHRHGGTLPALSEAQLATQVAGFLRVLKDRQVAREPPRHENTSRWPLPNGVETQVPVPSYPSHLPSKPSTPTIANWQPPAPRASPTVPYPQSPVPIPSFGRQSNHQQRTTAPTDAALRGIESPVPVPAIPAINKTKTRDQALQPTSSTADKGQSFSNVPNPSPPTLAVEERKISNSPIPLPTFGASSTSRPQIPTTRINGTARTTTTYPVRNDTQAVGNSRTASSVRDYETNVVHHDPTTPLREKSQLNATSPQNFRTRAHALAWRKDAEASASKQERPDWASLSSRPYKPVSWRQDVGSGTQKLLRLQPEDLREPEVVHVDFSAQEIQDLSTSVRRVMGLAKASLVKNPRRELMNLVRDHRDKVLDAVSHLPRHFLRGRTLDDVRTFMEDLSREASQKKKPKAAKEPVILTLERDDYDRQGAMVRSGRLDSLLLAREIAGQRGFGLMRRLENFTNEFRKCREDGLELRAEWAGCAGDITTITWVSDDGFICGTTEHSDPHNQQYNKPGNLVLGSCSRGTLHAYPDHRIVRPVVDKGENSSEAMRESQSPWLYTSVVSSDYDERHDRAYTCGFDRTVKIWKADKSGASMSLLGTWHHDGNVNFVVASKHGSGMVATAADVAAEAVRIYHVDDNDISGSPFRSFSCSRVVDPEGNTVSTDKWAYFPAALQWGHCEEVQHLVAVGYSPRSRTQDDNDIPEDRRDTGELCVWDGRTGERWTIVAGSKLNVFEILWHPTQPCFIAATSPQGKQGVELDARIRTQIRVYTLASDPEFHDGKAFGVHQTLDCHAVDINELTIMPNSLIYCYVTAGCTDGKTYVWDTALGDKPVHVLKHGKPIEEFHGDRESEDTGVKFCAWGNTPDRFYTGSSDGVVKVWNVRTKGKPQGRDLLEVPGPVSFGQFSPDRSKLIIGDATGRVWFLSVDDYEQKPAQVLNLVPLGLAPLNGKKKTRRPRLLIPHAEPDPPEALARKLHEEKGTVRARAYLEKRQIVIRGGPTIGAVQGPNYAETGYYRKELHANDDPSKPLLASQASLQQDARPRTQFVRRGQELRRLRDAPGLAERHLSNLEKNFDLQQLPEDLKEELRIKNEWMPGAGVDSDCDYDFDYDDSIDSHFEEDSE</sequence>
<dbReference type="PANTHER" id="PTHR19842:SF2">
    <property type="entry name" value="WD REPEAT PROTEIN (AFU_ORTHOLOGUE AFUA_5G04300)"/>
    <property type="match status" value="1"/>
</dbReference>
<dbReference type="SMART" id="SM00320">
    <property type="entry name" value="WD40"/>
    <property type="match status" value="4"/>
</dbReference>
<feature type="region of interest" description="Disordered" evidence="3">
    <location>
        <begin position="1"/>
        <end position="24"/>
    </location>
</feature>
<dbReference type="PANTHER" id="PTHR19842">
    <property type="entry name" value="G BETA-LIKE PROTEIN GBL"/>
    <property type="match status" value="1"/>
</dbReference>
<reference evidence="4" key="1">
    <citation type="submission" date="2022-07" db="EMBL/GenBank/DDBJ databases">
        <title>Fungi with potential for degradation of polypropylene.</title>
        <authorList>
            <person name="Gostincar C."/>
        </authorList>
    </citation>
    <scope>NUCLEOTIDE SEQUENCE</scope>
    <source>
        <strain evidence="4">EXF-13287</strain>
    </source>
</reference>
<dbReference type="AlphaFoldDB" id="A0AA38W1P0"/>
<evidence type="ECO:0000256" key="2">
    <source>
        <dbReference type="PROSITE-ProRule" id="PRU00221"/>
    </source>
</evidence>
<dbReference type="GO" id="GO:0031931">
    <property type="term" value="C:TORC1 complex"/>
    <property type="evidence" value="ECO:0007669"/>
    <property type="project" value="InterPro"/>
</dbReference>
<dbReference type="GO" id="GO:0032956">
    <property type="term" value="P:regulation of actin cytoskeleton organization"/>
    <property type="evidence" value="ECO:0007669"/>
    <property type="project" value="TreeGrafter"/>
</dbReference>
<feature type="compositionally biased region" description="Polar residues" evidence="3">
    <location>
        <begin position="186"/>
        <end position="198"/>
    </location>
</feature>
<feature type="repeat" description="WD" evidence="2">
    <location>
        <begin position="929"/>
        <end position="964"/>
    </location>
</feature>
<feature type="compositionally biased region" description="Basic and acidic residues" evidence="3">
    <location>
        <begin position="353"/>
        <end position="366"/>
    </location>
</feature>
<feature type="compositionally biased region" description="Basic and acidic residues" evidence="3">
    <location>
        <begin position="118"/>
        <end position="128"/>
    </location>
</feature>
<feature type="region of interest" description="Disordered" evidence="3">
    <location>
        <begin position="118"/>
        <end position="283"/>
    </location>
</feature>
<name>A0AA38W1P0_9PEZI</name>
<dbReference type="Gene3D" id="2.130.10.10">
    <property type="entry name" value="YVTN repeat-like/Quinoprotein amine dehydrogenase"/>
    <property type="match status" value="1"/>
</dbReference>
<comment type="caution">
    <text evidence="4">The sequence shown here is derived from an EMBL/GenBank/DDBJ whole genome shotgun (WGS) entry which is preliminary data.</text>
</comment>
<feature type="compositionally biased region" description="Pro residues" evidence="3">
    <location>
        <begin position="164"/>
        <end position="182"/>
    </location>
</feature>
<dbReference type="InterPro" id="IPR037588">
    <property type="entry name" value="MLST8"/>
</dbReference>
<dbReference type="Pfam" id="PF00400">
    <property type="entry name" value="WD40"/>
    <property type="match status" value="1"/>
</dbReference>
<dbReference type="InterPro" id="IPR001680">
    <property type="entry name" value="WD40_rpt"/>
</dbReference>
<keyword evidence="2" id="KW-0853">WD repeat</keyword>
<dbReference type="Proteomes" id="UP001174691">
    <property type="component" value="Unassembled WGS sequence"/>
</dbReference>
<evidence type="ECO:0000256" key="3">
    <source>
        <dbReference type="SAM" id="MobiDB-lite"/>
    </source>
</evidence>
<dbReference type="InterPro" id="IPR036322">
    <property type="entry name" value="WD40_repeat_dom_sf"/>
</dbReference>
<organism evidence="4 5">
    <name type="scientific">Coniochaeta hoffmannii</name>
    <dbReference type="NCBI Taxonomy" id="91930"/>
    <lineage>
        <taxon>Eukaryota</taxon>
        <taxon>Fungi</taxon>
        <taxon>Dikarya</taxon>
        <taxon>Ascomycota</taxon>
        <taxon>Pezizomycotina</taxon>
        <taxon>Sordariomycetes</taxon>
        <taxon>Sordariomycetidae</taxon>
        <taxon>Coniochaetales</taxon>
        <taxon>Coniochaetaceae</taxon>
        <taxon>Coniochaeta</taxon>
    </lineage>
</organism>
<keyword evidence="5" id="KW-1185">Reference proteome</keyword>
<protein>
    <submittedName>
        <fullName evidence="4">WD40 repeat-like protein</fullName>
    </submittedName>
</protein>
<feature type="region of interest" description="Disordered" evidence="3">
    <location>
        <begin position="353"/>
        <end position="373"/>
    </location>
</feature>
<comment type="similarity">
    <text evidence="1">Belongs to the WD repeat LST8 family.</text>
</comment>
<accession>A0AA38W1P0</accession>
<evidence type="ECO:0000313" key="4">
    <source>
        <dbReference type="EMBL" id="KAJ9165288.1"/>
    </source>
</evidence>
<gene>
    <name evidence="4" type="ORF">NKR19_g555</name>
</gene>
<feature type="compositionally biased region" description="Polar residues" evidence="3">
    <location>
        <begin position="270"/>
        <end position="280"/>
    </location>
</feature>
<dbReference type="PROSITE" id="PS50082">
    <property type="entry name" value="WD_REPEATS_2"/>
    <property type="match status" value="1"/>
</dbReference>
<dbReference type="InterPro" id="IPR015943">
    <property type="entry name" value="WD40/YVTN_repeat-like_dom_sf"/>
</dbReference>
<evidence type="ECO:0000256" key="1">
    <source>
        <dbReference type="ARBA" id="ARBA00009890"/>
    </source>
</evidence>
<dbReference type="GO" id="GO:0031929">
    <property type="term" value="P:TOR signaling"/>
    <property type="evidence" value="ECO:0007669"/>
    <property type="project" value="InterPro"/>
</dbReference>
<evidence type="ECO:0000313" key="5">
    <source>
        <dbReference type="Proteomes" id="UP001174691"/>
    </source>
</evidence>
<proteinExistence type="inferred from homology"/>
<dbReference type="GO" id="GO:0031932">
    <property type="term" value="C:TORC2 complex"/>
    <property type="evidence" value="ECO:0007669"/>
    <property type="project" value="InterPro"/>
</dbReference>
<dbReference type="SUPFAM" id="SSF50978">
    <property type="entry name" value="WD40 repeat-like"/>
    <property type="match status" value="1"/>
</dbReference>